<feature type="compositionally biased region" description="Basic residues" evidence="1">
    <location>
        <begin position="117"/>
        <end position="129"/>
    </location>
</feature>
<protein>
    <submittedName>
        <fullName evidence="2">Uncharacterized protein</fullName>
    </submittedName>
</protein>
<sequence>MPGLITRPGTPGTADQKRVVNTKVVKRILGENAYRESANKAWKEANSAKGSDVLERCRQLNAYLSKEFLTGTHGSETDSDSDSDISKGSSATDSDIELDEEPLTSPKPARPKPAVKAARRRCAALRRAQHAQQGRCSTSGSSRSDGSSRHGHSKRGSRPGTSSGISARDLGSVRIRCVSELGLAQSSQLKDSLGLLESVVSPAAFDALCRAHQRAEDIQDSERLQHVLLNDRVHQLTAWGQLSRPGSAQAPSHRMTVASS</sequence>
<dbReference type="Proteomes" id="UP001489004">
    <property type="component" value="Unassembled WGS sequence"/>
</dbReference>
<proteinExistence type="predicted"/>
<evidence type="ECO:0000256" key="1">
    <source>
        <dbReference type="SAM" id="MobiDB-lite"/>
    </source>
</evidence>
<feature type="region of interest" description="Disordered" evidence="1">
    <location>
        <begin position="68"/>
        <end position="167"/>
    </location>
</feature>
<evidence type="ECO:0000313" key="3">
    <source>
        <dbReference type="Proteomes" id="UP001489004"/>
    </source>
</evidence>
<feature type="compositionally biased region" description="Low complexity" evidence="1">
    <location>
        <begin position="130"/>
        <end position="145"/>
    </location>
</feature>
<gene>
    <name evidence="2" type="ORF">WJX72_006311</name>
</gene>
<evidence type="ECO:0000313" key="2">
    <source>
        <dbReference type="EMBL" id="KAK9814461.1"/>
    </source>
</evidence>
<dbReference type="EMBL" id="JALJOR010000007">
    <property type="protein sequence ID" value="KAK9814461.1"/>
    <property type="molecule type" value="Genomic_DNA"/>
</dbReference>
<organism evidence="2 3">
    <name type="scientific">[Myrmecia] bisecta</name>
    <dbReference type="NCBI Taxonomy" id="41462"/>
    <lineage>
        <taxon>Eukaryota</taxon>
        <taxon>Viridiplantae</taxon>
        <taxon>Chlorophyta</taxon>
        <taxon>core chlorophytes</taxon>
        <taxon>Trebouxiophyceae</taxon>
        <taxon>Trebouxiales</taxon>
        <taxon>Trebouxiaceae</taxon>
        <taxon>Myrmecia</taxon>
    </lineage>
</organism>
<dbReference type="AlphaFoldDB" id="A0AAW1PYK6"/>
<accession>A0AAW1PYK6</accession>
<reference evidence="2 3" key="1">
    <citation type="journal article" date="2024" name="Nat. Commun.">
        <title>Phylogenomics reveals the evolutionary origins of lichenization in chlorophyte algae.</title>
        <authorList>
            <person name="Puginier C."/>
            <person name="Libourel C."/>
            <person name="Otte J."/>
            <person name="Skaloud P."/>
            <person name="Haon M."/>
            <person name="Grisel S."/>
            <person name="Petersen M."/>
            <person name="Berrin J.G."/>
            <person name="Delaux P.M."/>
            <person name="Dal Grande F."/>
            <person name="Keller J."/>
        </authorList>
    </citation>
    <scope>NUCLEOTIDE SEQUENCE [LARGE SCALE GENOMIC DNA]</scope>
    <source>
        <strain evidence="2 3">SAG 2043</strain>
    </source>
</reference>
<keyword evidence="3" id="KW-1185">Reference proteome</keyword>
<comment type="caution">
    <text evidence="2">The sequence shown here is derived from an EMBL/GenBank/DDBJ whole genome shotgun (WGS) entry which is preliminary data.</text>
</comment>
<name>A0AAW1PYK6_9CHLO</name>